<feature type="region of interest" description="Disordered" evidence="1">
    <location>
        <begin position="1"/>
        <end position="28"/>
    </location>
</feature>
<keyword evidence="4" id="KW-1185">Reference proteome</keyword>
<dbReference type="EMBL" id="DF977446">
    <property type="protein sequence ID" value="GAP82621.1"/>
    <property type="molecule type" value="Genomic_DNA"/>
</dbReference>
<dbReference type="SMART" id="SM01007">
    <property type="entry name" value="Aldolase_II"/>
    <property type="match status" value="1"/>
</dbReference>
<evidence type="ECO:0000259" key="2">
    <source>
        <dbReference type="SMART" id="SM01007"/>
    </source>
</evidence>
<dbReference type="GO" id="GO:0051015">
    <property type="term" value="F:actin filament binding"/>
    <property type="evidence" value="ECO:0007669"/>
    <property type="project" value="TreeGrafter"/>
</dbReference>
<dbReference type="PANTHER" id="PTHR10672:SF41">
    <property type="entry name" value="CLASS II ALDOLASE_ADDUCIN DOMAIN PROTEIN (AFU_ORTHOLOGUE AFUA_3G01330)"/>
    <property type="match status" value="1"/>
</dbReference>
<organism evidence="3">
    <name type="scientific">Rosellinia necatrix</name>
    <name type="common">White root-rot fungus</name>
    <dbReference type="NCBI Taxonomy" id="77044"/>
    <lineage>
        <taxon>Eukaryota</taxon>
        <taxon>Fungi</taxon>
        <taxon>Dikarya</taxon>
        <taxon>Ascomycota</taxon>
        <taxon>Pezizomycotina</taxon>
        <taxon>Sordariomycetes</taxon>
        <taxon>Xylariomycetidae</taxon>
        <taxon>Xylariales</taxon>
        <taxon>Xylariaceae</taxon>
        <taxon>Rosellinia</taxon>
    </lineage>
</organism>
<dbReference type="Pfam" id="PF00596">
    <property type="entry name" value="Aldolase_II"/>
    <property type="match status" value="1"/>
</dbReference>
<evidence type="ECO:0000313" key="4">
    <source>
        <dbReference type="Proteomes" id="UP000054516"/>
    </source>
</evidence>
<dbReference type="SUPFAM" id="SSF53639">
    <property type="entry name" value="AraD/HMP-PK domain-like"/>
    <property type="match status" value="1"/>
</dbReference>
<dbReference type="Proteomes" id="UP000054516">
    <property type="component" value="Unassembled WGS sequence"/>
</dbReference>
<gene>
    <name evidence="3" type="ORF">SAMD00023353_0101530</name>
</gene>
<dbReference type="PANTHER" id="PTHR10672">
    <property type="entry name" value="ADDUCIN"/>
    <property type="match status" value="1"/>
</dbReference>
<accession>A0A1S7UIA6</accession>
<dbReference type="GO" id="GO:0005856">
    <property type="term" value="C:cytoskeleton"/>
    <property type="evidence" value="ECO:0007669"/>
    <property type="project" value="TreeGrafter"/>
</dbReference>
<dbReference type="AlphaFoldDB" id="A0A1S7UIA6"/>
<protein>
    <submittedName>
        <fullName evidence="3">Putative class II aldolase adducin domain protein</fullName>
    </submittedName>
</protein>
<dbReference type="OrthoDB" id="3238794at2759"/>
<name>A0A1S7UIA6_ROSNE</name>
<dbReference type="InterPro" id="IPR051017">
    <property type="entry name" value="Aldolase-II_Adducin_sf"/>
</dbReference>
<dbReference type="Gene3D" id="3.40.225.10">
    <property type="entry name" value="Class II aldolase/adducin N-terminal domain"/>
    <property type="match status" value="1"/>
</dbReference>
<dbReference type="NCBIfam" id="NF004855">
    <property type="entry name" value="PRK06208.1"/>
    <property type="match status" value="1"/>
</dbReference>
<proteinExistence type="predicted"/>
<feature type="domain" description="Class II aldolase/adducin N-terminal" evidence="2">
    <location>
        <begin position="38"/>
        <end position="220"/>
    </location>
</feature>
<sequence length="275" mass="29578">MSPHSTKGTPGVEAAAKGQFPKPPSFKDPLEERQYLKQRLALAFRIFAKLGFDEGVAGHITVRDPVDPTTFWVNPFGVAWPLLRASDLIRVDHNGQVVDGGAVRLLNVAAYMIHSAVHSARPDINAVAHSHSIYGRAFSTLGRPLEIITQDTCAFYGDIALYDSFGGIVLGPEEGLQIAEALGPRKAAILANHGLLTCGQSIESCVYWFTSLENCCHAQLLADAAAAGRGGETVKIADEEAAFTYKTVGSELGGWFSAKPAFDMMEHEAGADYKM</sequence>
<evidence type="ECO:0000256" key="1">
    <source>
        <dbReference type="SAM" id="MobiDB-lite"/>
    </source>
</evidence>
<dbReference type="InterPro" id="IPR036409">
    <property type="entry name" value="Aldolase_II/adducin_N_sf"/>
</dbReference>
<reference evidence="3" key="1">
    <citation type="submission" date="2016-03" db="EMBL/GenBank/DDBJ databases">
        <title>Draft genome sequence of Rosellinia necatrix.</title>
        <authorList>
            <person name="Kanematsu S."/>
        </authorList>
    </citation>
    <scope>NUCLEOTIDE SEQUENCE [LARGE SCALE GENOMIC DNA]</scope>
    <source>
        <strain evidence="3">W97</strain>
    </source>
</reference>
<dbReference type="FunFam" id="3.40.225.10:FF:000009">
    <property type="entry name" value="Class II aldolase/adducin N-terminal"/>
    <property type="match status" value="1"/>
</dbReference>
<dbReference type="InterPro" id="IPR001303">
    <property type="entry name" value="Aldolase_II/adducin_N"/>
</dbReference>
<evidence type="ECO:0000313" key="3">
    <source>
        <dbReference type="EMBL" id="GAP82621.1"/>
    </source>
</evidence>
<dbReference type="OMA" id="EAVFWFV"/>
<dbReference type="STRING" id="77044.A0A1S7UIA6"/>